<dbReference type="InterPro" id="IPR011049">
    <property type="entry name" value="Serralysin-like_metalloprot_C"/>
</dbReference>
<dbReference type="PRINTS" id="PR00313">
    <property type="entry name" value="CABNDNGRPT"/>
</dbReference>
<gene>
    <name evidence="5" type="ORF">GCM10022223_45200</name>
</gene>
<reference evidence="6" key="1">
    <citation type="journal article" date="2019" name="Int. J. Syst. Evol. Microbiol.">
        <title>The Global Catalogue of Microorganisms (GCM) 10K type strain sequencing project: providing services to taxonomists for standard genome sequencing and annotation.</title>
        <authorList>
            <consortium name="The Broad Institute Genomics Platform"/>
            <consortium name="The Broad Institute Genome Sequencing Center for Infectious Disease"/>
            <person name="Wu L."/>
            <person name="Ma J."/>
        </authorList>
    </citation>
    <scope>NUCLEOTIDE SEQUENCE [LARGE SCALE GENOMIC DNA]</scope>
    <source>
        <strain evidence="6">JCM 16902</strain>
    </source>
</reference>
<name>A0ABP7A1P6_9ACTN</name>
<comment type="subcellular location">
    <subcellularLocation>
        <location evidence="1">Secreted</location>
    </subcellularLocation>
</comment>
<keyword evidence="4" id="KW-0732">Signal</keyword>
<feature type="chain" id="PRO_5046341964" description="Calcium-binding protein" evidence="4">
    <location>
        <begin position="33"/>
        <end position="282"/>
    </location>
</feature>
<comment type="caution">
    <text evidence="5">The sequence shown here is derived from an EMBL/GenBank/DDBJ whole genome shotgun (WGS) entry which is preliminary data.</text>
</comment>
<proteinExistence type="predicted"/>
<dbReference type="Gene3D" id="2.150.10.10">
    <property type="entry name" value="Serralysin-like metalloprotease, C-terminal"/>
    <property type="match status" value="2"/>
</dbReference>
<dbReference type="EMBL" id="BAAAZO010000009">
    <property type="protein sequence ID" value="GAA3623181.1"/>
    <property type="molecule type" value="Genomic_DNA"/>
</dbReference>
<dbReference type="Pfam" id="PF00353">
    <property type="entry name" value="HemolysinCabind"/>
    <property type="match status" value="2"/>
</dbReference>
<dbReference type="InterPro" id="IPR006311">
    <property type="entry name" value="TAT_signal"/>
</dbReference>
<feature type="signal peptide" evidence="4">
    <location>
        <begin position="1"/>
        <end position="32"/>
    </location>
</feature>
<feature type="region of interest" description="Disordered" evidence="3">
    <location>
        <begin position="255"/>
        <end position="282"/>
    </location>
</feature>
<dbReference type="PROSITE" id="PS51318">
    <property type="entry name" value="TAT"/>
    <property type="match status" value="1"/>
</dbReference>
<dbReference type="PANTHER" id="PTHR38340:SF1">
    <property type="entry name" value="S-LAYER PROTEIN"/>
    <property type="match status" value="1"/>
</dbReference>
<evidence type="ECO:0000313" key="5">
    <source>
        <dbReference type="EMBL" id="GAA3623181.1"/>
    </source>
</evidence>
<dbReference type="RefSeq" id="WP_231481313.1">
    <property type="nucleotide sequence ID" value="NZ_BAAAZO010000009.1"/>
</dbReference>
<organism evidence="5 6">
    <name type="scientific">Kineosporia mesophila</name>
    <dbReference type="NCBI Taxonomy" id="566012"/>
    <lineage>
        <taxon>Bacteria</taxon>
        <taxon>Bacillati</taxon>
        <taxon>Actinomycetota</taxon>
        <taxon>Actinomycetes</taxon>
        <taxon>Kineosporiales</taxon>
        <taxon>Kineosporiaceae</taxon>
        <taxon>Kineosporia</taxon>
    </lineage>
</organism>
<dbReference type="SUPFAM" id="SSF51120">
    <property type="entry name" value="beta-Roll"/>
    <property type="match status" value="1"/>
</dbReference>
<evidence type="ECO:0000313" key="6">
    <source>
        <dbReference type="Proteomes" id="UP001501074"/>
    </source>
</evidence>
<evidence type="ECO:0000256" key="1">
    <source>
        <dbReference type="ARBA" id="ARBA00004613"/>
    </source>
</evidence>
<dbReference type="Proteomes" id="UP001501074">
    <property type="component" value="Unassembled WGS sequence"/>
</dbReference>
<dbReference type="InterPro" id="IPR001343">
    <property type="entry name" value="Hemolysn_Ca-bd"/>
</dbReference>
<accession>A0ABP7A1P6</accession>
<evidence type="ECO:0000256" key="3">
    <source>
        <dbReference type="SAM" id="MobiDB-lite"/>
    </source>
</evidence>
<protein>
    <recommendedName>
        <fullName evidence="7">Calcium-binding protein</fullName>
    </recommendedName>
</protein>
<keyword evidence="2" id="KW-0964">Secreted</keyword>
<sequence>MALHITRHITRRGVVGTASAVLLVATAGTAQAAPGPATASVNAHGWKLTYQASKGQSNKVVASVAWNDERTKLVYLIDDSVKVKIGRGCSYPIDDDHTSIRCEVEPVDSQDPYGSLGMNLRDKNDSVEFHNNTTQVYYFNEFWLGDGKDTFDSSHSATNDGSFVWGQNGDDQITTGSVATVQGGNGADTITTTGSYSDVDGGSGNDTILAGVGSQFLRGGAGDDVVRGGGGKDTLYGGPGNDKLYGEAGADSLYGNSGNDLLDGGPGTDKFSGGPGQDTLRP</sequence>
<dbReference type="PANTHER" id="PTHR38340">
    <property type="entry name" value="S-LAYER PROTEIN"/>
    <property type="match status" value="1"/>
</dbReference>
<dbReference type="InterPro" id="IPR050557">
    <property type="entry name" value="RTX_toxin/Mannuronan_C5-epim"/>
</dbReference>
<keyword evidence="6" id="KW-1185">Reference proteome</keyword>
<evidence type="ECO:0000256" key="2">
    <source>
        <dbReference type="ARBA" id="ARBA00022525"/>
    </source>
</evidence>
<evidence type="ECO:0008006" key="7">
    <source>
        <dbReference type="Google" id="ProtNLM"/>
    </source>
</evidence>
<evidence type="ECO:0000256" key="4">
    <source>
        <dbReference type="SAM" id="SignalP"/>
    </source>
</evidence>